<organism evidence="2 3">
    <name type="scientific">Alteromonas profundi</name>
    <dbReference type="NCBI Taxonomy" id="2696062"/>
    <lineage>
        <taxon>Bacteria</taxon>
        <taxon>Pseudomonadati</taxon>
        <taxon>Pseudomonadota</taxon>
        <taxon>Gammaproteobacteria</taxon>
        <taxon>Alteromonadales</taxon>
        <taxon>Alteromonadaceae</taxon>
        <taxon>Alteromonas/Salinimonas group</taxon>
        <taxon>Alteromonas</taxon>
    </lineage>
</organism>
<dbReference type="RefSeq" id="WP_163083725.1">
    <property type="nucleotide sequence ID" value="NZ_JAAAWN010000003.1"/>
</dbReference>
<protein>
    <recommendedName>
        <fullName evidence="1">HNH domain-containing protein</fullName>
    </recommendedName>
</protein>
<sequence length="209" mass="23731">MADKIISPYCFSTAEKKVIKDSFKNHSDWDKSCFDDIKSALKEDLRPKQTNSCCYCKRELGFDIKEVDIEHIVPKSKYEKFTFHPKNLALSCPGCNTNKSNQPVLHKEIKIYPRSGINLTIVHPYFDCYSEHIEIHDGAIYEGLSSKGCETIKLCKLYRLKKVLEKKKEAKSKSSPIAQLVSDLANASDAEKQQIVAALGLHTNQFRGN</sequence>
<dbReference type="InterPro" id="IPR002711">
    <property type="entry name" value="HNH"/>
</dbReference>
<dbReference type="GO" id="GO:0008270">
    <property type="term" value="F:zinc ion binding"/>
    <property type="evidence" value="ECO:0007669"/>
    <property type="project" value="InterPro"/>
</dbReference>
<reference evidence="2 3" key="1">
    <citation type="submission" date="2020-01" db="EMBL/GenBank/DDBJ databases">
        <authorList>
            <person name="Chen J."/>
            <person name="Zhu S."/>
            <person name="Yang J."/>
        </authorList>
    </citation>
    <scope>NUCLEOTIDE SEQUENCE [LARGE SCALE GENOMIC DNA]</scope>
    <source>
        <strain evidence="2 3">345S023</strain>
    </source>
</reference>
<feature type="domain" description="HNH" evidence="1">
    <location>
        <begin position="53"/>
        <end position="102"/>
    </location>
</feature>
<dbReference type="Proteomes" id="UP000470213">
    <property type="component" value="Unassembled WGS sequence"/>
</dbReference>
<gene>
    <name evidence="2" type="ORF">GTH32_02805</name>
</gene>
<evidence type="ECO:0000259" key="1">
    <source>
        <dbReference type="Pfam" id="PF01844"/>
    </source>
</evidence>
<dbReference type="Pfam" id="PF01844">
    <property type="entry name" value="HNH"/>
    <property type="match status" value="1"/>
</dbReference>
<comment type="caution">
    <text evidence="2">The sequence shown here is derived from an EMBL/GenBank/DDBJ whole genome shotgun (WGS) entry which is preliminary data.</text>
</comment>
<proteinExistence type="predicted"/>
<evidence type="ECO:0000313" key="2">
    <source>
        <dbReference type="EMBL" id="NDV90124.1"/>
    </source>
</evidence>
<dbReference type="EMBL" id="JAAAWN010000003">
    <property type="protein sequence ID" value="NDV90124.1"/>
    <property type="molecule type" value="Genomic_DNA"/>
</dbReference>
<name>A0A7X5LJH6_9ALTE</name>
<evidence type="ECO:0000313" key="3">
    <source>
        <dbReference type="Proteomes" id="UP000470213"/>
    </source>
</evidence>
<dbReference type="GO" id="GO:0003676">
    <property type="term" value="F:nucleic acid binding"/>
    <property type="evidence" value="ECO:0007669"/>
    <property type="project" value="InterPro"/>
</dbReference>
<dbReference type="GO" id="GO:0004519">
    <property type="term" value="F:endonuclease activity"/>
    <property type="evidence" value="ECO:0007669"/>
    <property type="project" value="InterPro"/>
</dbReference>
<accession>A0A7X5LJH6</accession>
<dbReference type="Gene3D" id="1.10.30.50">
    <property type="match status" value="1"/>
</dbReference>
<dbReference type="AlphaFoldDB" id="A0A7X5LJH6"/>
<keyword evidence="3" id="KW-1185">Reference proteome</keyword>